<reference evidence="3 4" key="1">
    <citation type="submission" date="2019-06" db="EMBL/GenBank/DDBJ databases">
        <title>Sorghum-associated microbial communities from plants grown in Nebraska, USA.</title>
        <authorList>
            <person name="Schachtman D."/>
        </authorList>
    </citation>
    <scope>NUCLEOTIDE SEQUENCE [LARGE SCALE GENOMIC DNA]</scope>
    <source>
        <strain evidence="3 4">T529</strain>
    </source>
</reference>
<keyword evidence="3" id="KW-0675">Receptor</keyword>
<evidence type="ECO:0000256" key="2">
    <source>
        <dbReference type="SAM" id="SignalP"/>
    </source>
</evidence>
<dbReference type="EMBL" id="VIVL01000005">
    <property type="protein sequence ID" value="TWD85557.1"/>
    <property type="molecule type" value="Genomic_DNA"/>
</dbReference>
<evidence type="ECO:0000313" key="4">
    <source>
        <dbReference type="Proteomes" id="UP000319722"/>
    </source>
</evidence>
<comment type="similarity">
    <text evidence="1">Belongs to the UPF0065 (bug) family.</text>
</comment>
<evidence type="ECO:0000256" key="1">
    <source>
        <dbReference type="ARBA" id="ARBA00006987"/>
    </source>
</evidence>
<dbReference type="PANTHER" id="PTHR42928:SF5">
    <property type="entry name" value="BLR1237 PROTEIN"/>
    <property type="match status" value="1"/>
</dbReference>
<dbReference type="Pfam" id="PF03401">
    <property type="entry name" value="TctC"/>
    <property type="match status" value="1"/>
</dbReference>
<dbReference type="Gene3D" id="3.40.190.10">
    <property type="entry name" value="Periplasmic binding protein-like II"/>
    <property type="match status" value="1"/>
</dbReference>
<dbReference type="RefSeq" id="WP_145744015.1">
    <property type="nucleotide sequence ID" value="NZ_VIVL01000005.1"/>
</dbReference>
<sequence>MRSTTTLVKKMLGLVLGLAGILATGHAAAQNAEWPSKPIRIVVGFAPGTPPDIFARMYGDYASRKLGVPVLIDNKPGTAGNLASDTVAKAPADGYTFLYNLSTAFTINPYIYSKLPFDPEKDLVPVATTMRQGLVLIANTKFPARTIKELVAAAKEKPGIYSHASYGAGSPSQLIVESLKDEVGITMLHVPYRASPIADLVGGQVDTLMEPIATGYPLISSGRVQALAYSGPTRHPALPDVPTLSEVMPGFSMMSWHGIWAPANTPAALLNRFNAVFVEASKDPDLAKRIKDLNSEPLGVTRAEMSAMVRRDAEIYSRVVKARNIRVD</sequence>
<evidence type="ECO:0000313" key="3">
    <source>
        <dbReference type="EMBL" id="TWD85557.1"/>
    </source>
</evidence>
<gene>
    <name evidence="3" type="ORF">FB547_10569</name>
</gene>
<organism evidence="3 4">
    <name type="scientific">Variovorax beijingensis</name>
    <dbReference type="NCBI Taxonomy" id="2496117"/>
    <lineage>
        <taxon>Bacteria</taxon>
        <taxon>Pseudomonadati</taxon>
        <taxon>Pseudomonadota</taxon>
        <taxon>Betaproteobacteria</taxon>
        <taxon>Burkholderiales</taxon>
        <taxon>Comamonadaceae</taxon>
        <taxon>Variovorax</taxon>
    </lineage>
</organism>
<dbReference type="AlphaFoldDB" id="A0A561C3H0"/>
<dbReference type="InterPro" id="IPR042100">
    <property type="entry name" value="Bug_dom1"/>
</dbReference>
<feature type="signal peptide" evidence="2">
    <location>
        <begin position="1"/>
        <end position="29"/>
    </location>
</feature>
<dbReference type="PANTHER" id="PTHR42928">
    <property type="entry name" value="TRICARBOXYLATE-BINDING PROTEIN"/>
    <property type="match status" value="1"/>
</dbReference>
<dbReference type="OrthoDB" id="8689250at2"/>
<dbReference type="CDD" id="cd07012">
    <property type="entry name" value="PBP2_Bug_TTT"/>
    <property type="match status" value="1"/>
</dbReference>
<dbReference type="InterPro" id="IPR005064">
    <property type="entry name" value="BUG"/>
</dbReference>
<dbReference type="SUPFAM" id="SSF53850">
    <property type="entry name" value="Periplasmic binding protein-like II"/>
    <property type="match status" value="1"/>
</dbReference>
<protein>
    <submittedName>
        <fullName evidence="3">Tripartite-type tricarboxylate transporter receptor subunit TctC</fullName>
    </submittedName>
</protein>
<dbReference type="Gene3D" id="3.40.190.150">
    <property type="entry name" value="Bordetella uptake gene, domain 1"/>
    <property type="match status" value="1"/>
</dbReference>
<name>A0A561C3H0_9BURK</name>
<dbReference type="PIRSF" id="PIRSF017082">
    <property type="entry name" value="YflP"/>
    <property type="match status" value="1"/>
</dbReference>
<keyword evidence="2" id="KW-0732">Signal</keyword>
<comment type="caution">
    <text evidence="3">The sequence shown here is derived from an EMBL/GenBank/DDBJ whole genome shotgun (WGS) entry which is preliminary data.</text>
</comment>
<dbReference type="Proteomes" id="UP000319722">
    <property type="component" value="Unassembled WGS sequence"/>
</dbReference>
<proteinExistence type="inferred from homology"/>
<accession>A0A561C3H0</accession>
<feature type="chain" id="PRO_5022216463" evidence="2">
    <location>
        <begin position="30"/>
        <end position="328"/>
    </location>
</feature>